<dbReference type="Gene3D" id="3.40.50.360">
    <property type="match status" value="1"/>
</dbReference>
<dbReference type="SUPFAM" id="SSF52218">
    <property type="entry name" value="Flavoproteins"/>
    <property type="match status" value="1"/>
</dbReference>
<evidence type="ECO:0000313" key="4">
    <source>
        <dbReference type="Proteomes" id="UP000076794"/>
    </source>
</evidence>
<dbReference type="PROSITE" id="PS50902">
    <property type="entry name" value="FLAVODOXIN_LIKE"/>
    <property type="match status" value="1"/>
</dbReference>
<dbReference type="AlphaFoldDB" id="A0A168ECU0"/>
<evidence type="ECO:0000313" key="3">
    <source>
        <dbReference type="EMBL" id="ANC29891.1"/>
    </source>
</evidence>
<evidence type="ECO:0000259" key="2">
    <source>
        <dbReference type="PROSITE" id="PS50902"/>
    </source>
</evidence>
<sequence length="191" mass="20304">MITVTALVVYESSFGNTASVARAVADGVAQHMPVRVVPVTDPASEAPVDESLVVVGGPTHAFGMSRASTRREAQGRRGATPHDVPGVRDWIAHLPTDPDGRLYWIAHLPTDPDGRLYATFDTRVTTVQHLPGSAARAAARALHRSGHHAVGHPESFYVADVEGPLLPGELDRAREWGAAIAQAAENLRATT</sequence>
<organism evidence="3 4">
    <name type="scientific">Isoptericola dokdonensis DS-3</name>
    <dbReference type="NCBI Taxonomy" id="1300344"/>
    <lineage>
        <taxon>Bacteria</taxon>
        <taxon>Bacillati</taxon>
        <taxon>Actinomycetota</taxon>
        <taxon>Actinomycetes</taxon>
        <taxon>Micrococcales</taxon>
        <taxon>Promicromonosporaceae</taxon>
        <taxon>Isoptericola</taxon>
    </lineage>
</organism>
<feature type="region of interest" description="Disordered" evidence="1">
    <location>
        <begin position="65"/>
        <end position="84"/>
    </location>
</feature>
<dbReference type="KEGG" id="ido:I598_0303"/>
<evidence type="ECO:0000256" key="1">
    <source>
        <dbReference type="SAM" id="MobiDB-lite"/>
    </source>
</evidence>
<gene>
    <name evidence="3" type="ORF">I598_0303</name>
</gene>
<keyword evidence="4" id="KW-1185">Reference proteome</keyword>
<dbReference type="GO" id="GO:0010181">
    <property type="term" value="F:FMN binding"/>
    <property type="evidence" value="ECO:0007669"/>
    <property type="project" value="InterPro"/>
</dbReference>
<dbReference type="InterPro" id="IPR008254">
    <property type="entry name" value="Flavodoxin/NO_synth"/>
</dbReference>
<dbReference type="InterPro" id="IPR001226">
    <property type="entry name" value="Flavodoxin_CS"/>
</dbReference>
<dbReference type="GO" id="GO:0009055">
    <property type="term" value="F:electron transfer activity"/>
    <property type="evidence" value="ECO:0007669"/>
    <property type="project" value="InterPro"/>
</dbReference>
<dbReference type="STRING" id="1300344.I598_0303"/>
<name>A0A168ECU0_9MICO</name>
<dbReference type="RefSeq" id="WP_198155725.1">
    <property type="nucleotide sequence ID" value="NZ_CP014209.1"/>
</dbReference>
<dbReference type="InterPro" id="IPR029039">
    <property type="entry name" value="Flavoprotein-like_sf"/>
</dbReference>
<protein>
    <recommendedName>
        <fullName evidence="2">Flavodoxin-like domain-containing protein</fullName>
    </recommendedName>
</protein>
<dbReference type="PATRIC" id="fig|1300344.3.peg.301"/>
<dbReference type="EMBL" id="CP014209">
    <property type="protein sequence ID" value="ANC29891.1"/>
    <property type="molecule type" value="Genomic_DNA"/>
</dbReference>
<reference evidence="3 4" key="1">
    <citation type="submission" date="2016-01" db="EMBL/GenBank/DDBJ databases">
        <title>Complete genome sequence of a soil Actinobacterium, Isoptericola dokdonensis DS-3.</title>
        <authorList>
            <person name="Kwon S.-K."/>
            <person name="Kim J.F."/>
        </authorList>
    </citation>
    <scope>NUCLEOTIDE SEQUENCE [LARGE SCALE GENOMIC DNA]</scope>
    <source>
        <strain evidence="3 4">DS-3</strain>
    </source>
</reference>
<proteinExistence type="predicted"/>
<dbReference type="PROSITE" id="PS00201">
    <property type="entry name" value="FLAVODOXIN"/>
    <property type="match status" value="1"/>
</dbReference>
<accession>A0A168ECU0</accession>
<feature type="domain" description="Flavodoxin-like" evidence="2">
    <location>
        <begin position="6"/>
        <end position="181"/>
    </location>
</feature>
<dbReference type="Proteomes" id="UP000076794">
    <property type="component" value="Chromosome"/>
</dbReference>